<reference evidence="2 3" key="1">
    <citation type="submission" date="2020-07" db="EMBL/GenBank/DDBJ databases">
        <title>Sequencing the genomes of 1000 actinobacteria strains.</title>
        <authorList>
            <person name="Klenk H.-P."/>
        </authorList>
    </citation>
    <scope>NUCLEOTIDE SEQUENCE [LARGE SCALE GENOMIC DNA]</scope>
    <source>
        <strain evidence="2 3">DSM 104001</strain>
    </source>
</reference>
<dbReference type="Proteomes" id="UP000541969">
    <property type="component" value="Unassembled WGS sequence"/>
</dbReference>
<dbReference type="RefSeq" id="WP_179719431.1">
    <property type="nucleotide sequence ID" value="NZ_JACBZT010000001.1"/>
</dbReference>
<evidence type="ECO:0000313" key="3">
    <source>
        <dbReference type="Proteomes" id="UP000541969"/>
    </source>
</evidence>
<organism evidence="2 3">
    <name type="scientific">Petropleomorpha daqingensis</name>
    <dbReference type="NCBI Taxonomy" id="2026353"/>
    <lineage>
        <taxon>Bacteria</taxon>
        <taxon>Bacillati</taxon>
        <taxon>Actinomycetota</taxon>
        <taxon>Actinomycetes</taxon>
        <taxon>Geodermatophilales</taxon>
        <taxon>Geodermatophilaceae</taxon>
        <taxon>Petropleomorpha</taxon>
    </lineage>
</organism>
<proteinExistence type="predicted"/>
<sequence length="183" mass="17698">MRIRLIAPLTAALVAGTIGLTATSAAAAPAPTAAPTAAAAPATLTSTINQTIPGVGTFVGTFTPTGFARSGGQTTVTGLVQGTLTSLTGTTTPVSQTASAPVTAAQATGSCTILDLTLGPLHLDLLGLVVDLNQVHLVITAVQGPGNLLGNLLCAVANLLNGGTTGGALANLLNQLLGLLGTA</sequence>
<keyword evidence="3" id="KW-1185">Reference proteome</keyword>
<comment type="caution">
    <text evidence="2">The sequence shown here is derived from an EMBL/GenBank/DDBJ whole genome shotgun (WGS) entry which is preliminary data.</text>
</comment>
<gene>
    <name evidence="2" type="ORF">GGQ55_003798</name>
</gene>
<accession>A0A853CI91</accession>
<feature type="signal peptide" evidence="1">
    <location>
        <begin position="1"/>
        <end position="27"/>
    </location>
</feature>
<evidence type="ECO:0000256" key="1">
    <source>
        <dbReference type="SAM" id="SignalP"/>
    </source>
</evidence>
<evidence type="ECO:0008006" key="4">
    <source>
        <dbReference type="Google" id="ProtNLM"/>
    </source>
</evidence>
<evidence type="ECO:0000313" key="2">
    <source>
        <dbReference type="EMBL" id="NYJ07520.1"/>
    </source>
</evidence>
<name>A0A853CI91_9ACTN</name>
<protein>
    <recommendedName>
        <fullName evidence="4">ABC transporter substrate-binding protein</fullName>
    </recommendedName>
</protein>
<dbReference type="AlphaFoldDB" id="A0A853CI91"/>
<feature type="chain" id="PRO_5032826599" description="ABC transporter substrate-binding protein" evidence="1">
    <location>
        <begin position="28"/>
        <end position="183"/>
    </location>
</feature>
<dbReference type="EMBL" id="JACBZT010000001">
    <property type="protein sequence ID" value="NYJ07520.1"/>
    <property type="molecule type" value="Genomic_DNA"/>
</dbReference>
<keyword evidence="1" id="KW-0732">Signal</keyword>